<feature type="compositionally biased region" description="Basic and acidic residues" evidence="7">
    <location>
        <begin position="531"/>
        <end position="544"/>
    </location>
</feature>
<keyword evidence="4" id="KW-0238">DNA-binding</keyword>
<dbReference type="InterPro" id="IPR004827">
    <property type="entry name" value="bZIP"/>
</dbReference>
<feature type="compositionally biased region" description="Polar residues" evidence="7">
    <location>
        <begin position="133"/>
        <end position="161"/>
    </location>
</feature>
<feature type="compositionally biased region" description="Polar residues" evidence="7">
    <location>
        <begin position="650"/>
        <end position="663"/>
    </location>
</feature>
<dbReference type="PANTHER" id="PTHR47416:SF8">
    <property type="entry name" value="BASIC-LEUCINE ZIPPER TRANSCRIPTION FACTOR E-RELATED"/>
    <property type="match status" value="1"/>
</dbReference>
<feature type="domain" description="BZIP" evidence="8">
    <location>
        <begin position="179"/>
        <end position="224"/>
    </location>
</feature>
<evidence type="ECO:0000259" key="8">
    <source>
        <dbReference type="PROSITE" id="PS50217"/>
    </source>
</evidence>
<feature type="region of interest" description="Disordered" evidence="7">
    <location>
        <begin position="104"/>
        <end position="123"/>
    </location>
</feature>
<accession>A0A7S2UBM1</accession>
<dbReference type="Gene3D" id="1.20.5.170">
    <property type="match status" value="1"/>
</dbReference>
<evidence type="ECO:0000313" key="9">
    <source>
        <dbReference type="EMBL" id="CAD9814654.1"/>
    </source>
</evidence>
<evidence type="ECO:0000256" key="1">
    <source>
        <dbReference type="ARBA" id="ARBA00004123"/>
    </source>
</evidence>
<feature type="region of interest" description="Disordered" evidence="7">
    <location>
        <begin position="133"/>
        <end position="197"/>
    </location>
</feature>
<gene>
    <name evidence="9" type="ORF">ASEP1449_LOCUS6479</name>
</gene>
<feature type="region of interest" description="Disordered" evidence="7">
    <location>
        <begin position="1"/>
        <end position="25"/>
    </location>
</feature>
<dbReference type="PANTHER" id="PTHR47416">
    <property type="entry name" value="BASIC-LEUCINE ZIPPER TRANSCRIPTION FACTOR F-RELATED"/>
    <property type="match status" value="1"/>
</dbReference>
<evidence type="ECO:0000256" key="4">
    <source>
        <dbReference type="ARBA" id="ARBA00023125"/>
    </source>
</evidence>
<evidence type="ECO:0000256" key="7">
    <source>
        <dbReference type="SAM" id="MobiDB-lite"/>
    </source>
</evidence>
<feature type="compositionally biased region" description="Polar residues" evidence="7">
    <location>
        <begin position="1"/>
        <end position="11"/>
    </location>
</feature>
<dbReference type="GO" id="GO:0003700">
    <property type="term" value="F:DNA-binding transcription factor activity"/>
    <property type="evidence" value="ECO:0007669"/>
    <property type="project" value="InterPro"/>
</dbReference>
<dbReference type="AlphaFoldDB" id="A0A7S2UBM1"/>
<dbReference type="Pfam" id="PF00170">
    <property type="entry name" value="bZIP_1"/>
    <property type="match status" value="1"/>
</dbReference>
<feature type="compositionally biased region" description="Polar residues" evidence="7">
    <location>
        <begin position="104"/>
        <end position="116"/>
    </location>
</feature>
<keyword evidence="6" id="KW-0539">Nucleus</keyword>
<proteinExistence type="inferred from homology"/>
<feature type="compositionally biased region" description="Low complexity" evidence="7">
    <location>
        <begin position="545"/>
        <end position="555"/>
    </location>
</feature>
<sequence>MAYPNESQALTKNRLPMKSESDTPEGGFDCFSQHSITLPPLGELGPLTRPDLVHSSVTELESFNHVQGIDYSTPIVMDPLQPVHWMQHDPNGSGYAGQQGHVASTQFSTTKSSRGSMETDDSEAIPLPVFSIGATTTTGNNMSPLNDSYSTSGKKSPSLSGRKNEMKNGSSNNGGNNNVNRRQKRLERNRESARLSRRRRKHYLEILEGRVTTLSEEMDKGRREHVAVAVKTVCSMRRELFGQAERDLHIDFSQQLSLSSSSSHLPKNIPKLEQYARRLDTGLSRMSDDLMMAATFQKEQLRSFALPPQSKFILWLTLQNDIYFRGGRAASERLSAARIGEKMLFSGQDRVTPANGMWPLVCNEVGLSYEQEERVRNFQRILLTNRQSWLERHTAAATENVIHTLLTSIHKVGHVVRETDRSALNVLSLEQRVAFSAWASRRSESIARVAASKGIAFGNAKVPVDMSMGAMGVELSRENHEAVNLYLLDHKLRTLCETLPPVPSLVPSDLLKGLSQRPLFESLASTTAALEEKQGGNKLSRERSLSLSSNTSLKRSAGDLSQLDEPPTPVVPNVTPQVAEDVAAPFVQEVLGSVASLIPPRAIGNPEMISLNPPVLRNASHSKSTEDYPPMPVPSAMLSSTSSLDLYQVSENSQSHQSGMSDSTKGHVSFSDDLPERYGGNGPSGEQDKGYQSWTMVQDSMQRSRSCPTIQSVLPSHMNIVPEDGYLGSISYVNVDTDGAEDFLFDLAEEDWAIGEGLDMDIT</sequence>
<organism evidence="9">
    <name type="scientific">Attheya septentrionalis</name>
    <dbReference type="NCBI Taxonomy" id="420275"/>
    <lineage>
        <taxon>Eukaryota</taxon>
        <taxon>Sar</taxon>
        <taxon>Stramenopiles</taxon>
        <taxon>Ochrophyta</taxon>
        <taxon>Bacillariophyta</taxon>
        <taxon>Coscinodiscophyceae</taxon>
        <taxon>Chaetocerotophycidae</taxon>
        <taxon>Chaetocerotales</taxon>
        <taxon>Attheyaceae</taxon>
        <taxon>Attheya</taxon>
    </lineage>
</organism>
<keyword evidence="5" id="KW-0804">Transcription</keyword>
<comment type="similarity">
    <text evidence="2">Belongs to the bZIP family.</text>
</comment>
<dbReference type="GO" id="GO:0003677">
    <property type="term" value="F:DNA binding"/>
    <property type="evidence" value="ECO:0007669"/>
    <property type="project" value="UniProtKB-KW"/>
</dbReference>
<dbReference type="SMART" id="SM00338">
    <property type="entry name" value="BRLZ"/>
    <property type="match status" value="1"/>
</dbReference>
<name>A0A7S2UBM1_9STRA</name>
<keyword evidence="3" id="KW-0805">Transcription regulation</keyword>
<evidence type="ECO:0000256" key="6">
    <source>
        <dbReference type="ARBA" id="ARBA00023242"/>
    </source>
</evidence>
<dbReference type="SUPFAM" id="SSF57959">
    <property type="entry name" value="Leucine zipper domain"/>
    <property type="match status" value="1"/>
</dbReference>
<feature type="compositionally biased region" description="Low complexity" evidence="7">
    <location>
        <begin position="168"/>
        <end position="180"/>
    </location>
</feature>
<comment type="subcellular location">
    <subcellularLocation>
        <location evidence="1">Nucleus</location>
    </subcellularLocation>
</comment>
<evidence type="ECO:0000256" key="5">
    <source>
        <dbReference type="ARBA" id="ARBA00023163"/>
    </source>
</evidence>
<evidence type="ECO:0000256" key="2">
    <source>
        <dbReference type="ARBA" id="ARBA00007163"/>
    </source>
</evidence>
<dbReference type="EMBL" id="HBHQ01009600">
    <property type="protein sequence ID" value="CAD9814654.1"/>
    <property type="molecule type" value="Transcribed_RNA"/>
</dbReference>
<feature type="region of interest" description="Disordered" evidence="7">
    <location>
        <begin position="650"/>
        <end position="691"/>
    </location>
</feature>
<dbReference type="InterPro" id="IPR046347">
    <property type="entry name" value="bZIP_sf"/>
</dbReference>
<protein>
    <recommendedName>
        <fullName evidence="8">BZIP domain-containing protein</fullName>
    </recommendedName>
</protein>
<dbReference type="PROSITE" id="PS50217">
    <property type="entry name" value="BZIP"/>
    <property type="match status" value="1"/>
</dbReference>
<reference evidence="9" key="1">
    <citation type="submission" date="2021-01" db="EMBL/GenBank/DDBJ databases">
        <authorList>
            <person name="Corre E."/>
            <person name="Pelletier E."/>
            <person name="Niang G."/>
            <person name="Scheremetjew M."/>
            <person name="Finn R."/>
            <person name="Kale V."/>
            <person name="Holt S."/>
            <person name="Cochrane G."/>
            <person name="Meng A."/>
            <person name="Brown T."/>
            <person name="Cohen L."/>
        </authorList>
    </citation>
    <scope>NUCLEOTIDE SEQUENCE</scope>
    <source>
        <strain evidence="9">CCMP2084</strain>
    </source>
</reference>
<dbReference type="CDD" id="cd14811">
    <property type="entry name" value="bZIP_u2"/>
    <property type="match status" value="1"/>
</dbReference>
<dbReference type="GO" id="GO:0005634">
    <property type="term" value="C:nucleus"/>
    <property type="evidence" value="ECO:0007669"/>
    <property type="project" value="UniProtKB-SubCell"/>
</dbReference>
<feature type="region of interest" description="Disordered" evidence="7">
    <location>
        <begin position="531"/>
        <end position="568"/>
    </location>
</feature>
<evidence type="ECO:0000256" key="3">
    <source>
        <dbReference type="ARBA" id="ARBA00023015"/>
    </source>
</evidence>